<dbReference type="EMBL" id="PKSL01000121">
    <property type="protein sequence ID" value="POW03735.1"/>
    <property type="molecule type" value="Genomic_DNA"/>
</dbReference>
<feature type="region of interest" description="Disordered" evidence="2">
    <location>
        <begin position="463"/>
        <end position="823"/>
    </location>
</feature>
<feature type="compositionally biased region" description="Basic residues" evidence="2">
    <location>
        <begin position="679"/>
        <end position="688"/>
    </location>
</feature>
<dbReference type="VEuPathDB" id="FungiDB:PSTT_10896"/>
<keyword evidence="5" id="KW-1185">Reference proteome</keyword>
<feature type="compositionally biased region" description="Basic and acidic residues" evidence="2">
    <location>
        <begin position="802"/>
        <end position="823"/>
    </location>
</feature>
<feature type="compositionally biased region" description="Basic residues" evidence="2">
    <location>
        <begin position="492"/>
        <end position="502"/>
    </location>
</feature>
<keyword evidence="3" id="KW-0812">Transmembrane</keyword>
<keyword evidence="3" id="KW-1133">Transmembrane helix</keyword>
<feature type="compositionally biased region" description="Basic and acidic residues" evidence="2">
    <location>
        <begin position="774"/>
        <end position="785"/>
    </location>
</feature>
<feature type="region of interest" description="Disordered" evidence="2">
    <location>
        <begin position="874"/>
        <end position="895"/>
    </location>
</feature>
<feature type="compositionally biased region" description="Low complexity" evidence="2">
    <location>
        <begin position="942"/>
        <end position="969"/>
    </location>
</feature>
<feature type="compositionally biased region" description="Acidic residues" evidence="2">
    <location>
        <begin position="511"/>
        <end position="520"/>
    </location>
</feature>
<evidence type="ECO:0000313" key="5">
    <source>
        <dbReference type="Proteomes" id="UP000239156"/>
    </source>
</evidence>
<feature type="region of interest" description="Disordered" evidence="2">
    <location>
        <begin position="146"/>
        <end position="180"/>
    </location>
</feature>
<gene>
    <name evidence="4" type="ORF">PSTT_10896</name>
</gene>
<comment type="caution">
    <text evidence="4">The sequence shown here is derived from an EMBL/GenBank/DDBJ whole genome shotgun (WGS) entry which is preliminary data.</text>
</comment>
<dbReference type="AlphaFoldDB" id="A0A2S4V2S3"/>
<feature type="compositionally biased region" description="Low complexity" evidence="2">
    <location>
        <begin position="51"/>
        <end position="64"/>
    </location>
</feature>
<feature type="transmembrane region" description="Helical" evidence="3">
    <location>
        <begin position="831"/>
        <end position="852"/>
    </location>
</feature>
<feature type="compositionally biased region" description="Acidic residues" evidence="2">
    <location>
        <begin position="585"/>
        <end position="598"/>
    </location>
</feature>
<reference evidence="4" key="1">
    <citation type="submission" date="2017-12" db="EMBL/GenBank/DDBJ databases">
        <title>Gene loss provides genomic basis for host adaptation in cereal stripe rust fungi.</title>
        <authorList>
            <person name="Xia C."/>
        </authorList>
    </citation>
    <scope>NUCLEOTIDE SEQUENCE [LARGE SCALE GENOMIC DNA]</scope>
    <source>
        <strain evidence="4">93-210</strain>
    </source>
</reference>
<feature type="compositionally biased region" description="Basic residues" evidence="2">
    <location>
        <begin position="792"/>
        <end position="801"/>
    </location>
</feature>
<name>A0A2S4V2S3_9BASI</name>
<feature type="compositionally biased region" description="Basic residues" evidence="2">
    <location>
        <begin position="743"/>
        <end position="753"/>
    </location>
</feature>
<keyword evidence="3" id="KW-0472">Membrane</keyword>
<feature type="region of interest" description="Disordered" evidence="2">
    <location>
        <begin position="1"/>
        <end position="87"/>
    </location>
</feature>
<feature type="region of interest" description="Disordered" evidence="2">
    <location>
        <begin position="933"/>
        <end position="976"/>
    </location>
</feature>
<feature type="compositionally biased region" description="Polar residues" evidence="2">
    <location>
        <begin position="19"/>
        <end position="30"/>
    </location>
</feature>
<feature type="compositionally biased region" description="Basic and acidic residues" evidence="2">
    <location>
        <begin position="465"/>
        <end position="478"/>
    </location>
</feature>
<evidence type="ECO:0000313" key="4">
    <source>
        <dbReference type="EMBL" id="POW03735.1"/>
    </source>
</evidence>
<sequence length="976" mass="111083">MGCIRTPPKKIKSPDKLIQTEQKLKNTFQHQEPEPEPEPPEHEPEPEPQAETVPIPKEVEVPVPEEVDPFKKKPKLIRSPNSSSIPKLKLNCSYLTRETNRETNEKPIEKQVEKQVVEEKESVKEQPQLIETEAIVQEQAPIQSIPLPVPSPIQAQPITLPPPTKPEKHSSQRRSRNSGTELTLLNQSELSASHTHQALFNEPEPPNLFRSRKSFNTDYDTSRDSNATTTNLTPNLLFMEHRIQELELLLEICQDREREKLLKDQLQIDQNNFTNNHHNRIDSDVNLLQSHIQHLQIQFDFKSLDYKLLENQLAIKDHQINEIIEHFNQIKVAYNWKTIENEKLKKTIEDWIEIGTNFEALIELERNEKSELNSNLNEQLSKIKLDLNFEINNLKYNLLQSENKNERLIEQFQESNSSFKNLEKNYANLKTEFEQSKVSDKVIKLITSDSWVSIGLAAKKLSKKSVKEKGTDTSKQVDLDIQSDVPPTAITRGKKKVGKGKSKQINSDHPPEEEEEEEEVPPPQVVVEDDQLVKSTRPVRAKRVKKNDTYNEEEQVGKSNPTRGKPKKAIDEIVESDLILTTNNQEEEDEEDHQDQEIQDVNQTKTVKEKKVTRPIRKKQKLTQEDRPTPTPSSVVQNDLSLPSIPTSPSPISTRIIPENLQEEEAGEGGGPHVENSPKQKKTTKNSKKITAQSKGIVDSKEIGPSVVGQEEESPQIATTSRTQKILDNKASKGPNVDDHQVPGKKKNVRNTKKKETVVEDVGDDGQEDEDNQYQERKKDSKNLDGDDLVLGKKKNVRNGKKKETVVEEDKDNGLDEDKGDNGGDKVDDQMLFLILYHQQLQLIIIIIIIIIRRKKARRKGKVMILVTLLLPKKKNSPPKPNNVDNHVGNDDDDDDGTIIEETIIRKSMRKIFHHKKPALTWANEREDENNMLGLPPILSPIKKTSSSNGGGKKISSSGNNSKRNSNNILPSSLMK</sequence>
<proteinExistence type="predicted"/>
<feature type="coiled-coil region" evidence="1">
    <location>
        <begin position="362"/>
        <end position="439"/>
    </location>
</feature>
<evidence type="ECO:0000256" key="2">
    <source>
        <dbReference type="SAM" id="MobiDB-lite"/>
    </source>
</evidence>
<accession>A0A2S4V2S3</accession>
<feature type="compositionally biased region" description="Basic and acidic residues" evidence="2">
    <location>
        <begin position="725"/>
        <end position="742"/>
    </location>
</feature>
<dbReference type="VEuPathDB" id="FungiDB:PSHT_01753"/>
<dbReference type="Proteomes" id="UP000239156">
    <property type="component" value="Unassembled WGS sequence"/>
</dbReference>
<feature type="compositionally biased region" description="Acidic residues" evidence="2">
    <location>
        <begin position="759"/>
        <end position="773"/>
    </location>
</feature>
<protein>
    <submittedName>
        <fullName evidence="4">Uncharacterized protein</fullName>
    </submittedName>
</protein>
<feature type="compositionally biased region" description="Low complexity" evidence="2">
    <location>
        <begin position="640"/>
        <end position="658"/>
    </location>
</feature>
<evidence type="ECO:0000256" key="1">
    <source>
        <dbReference type="SAM" id="Coils"/>
    </source>
</evidence>
<organism evidence="4 5">
    <name type="scientific">Puccinia striiformis</name>
    <dbReference type="NCBI Taxonomy" id="27350"/>
    <lineage>
        <taxon>Eukaryota</taxon>
        <taxon>Fungi</taxon>
        <taxon>Dikarya</taxon>
        <taxon>Basidiomycota</taxon>
        <taxon>Pucciniomycotina</taxon>
        <taxon>Pucciniomycetes</taxon>
        <taxon>Pucciniales</taxon>
        <taxon>Pucciniaceae</taxon>
        <taxon>Puccinia</taxon>
    </lineage>
</organism>
<evidence type="ECO:0000256" key="3">
    <source>
        <dbReference type="SAM" id="Phobius"/>
    </source>
</evidence>
<feature type="non-terminal residue" evidence="4">
    <location>
        <position position="976"/>
    </location>
</feature>
<keyword evidence="1" id="KW-0175">Coiled coil</keyword>